<keyword evidence="2" id="KW-1185">Reference proteome</keyword>
<accession>A0A8B6H006</accession>
<dbReference type="EMBL" id="UYJE01009245">
    <property type="protein sequence ID" value="VDI71636.1"/>
    <property type="molecule type" value="Genomic_DNA"/>
</dbReference>
<sequence length="199" mass="22964">MAVINLCRTMRDYWGAGLMGCRTTLPEMSAFGKGELVFVTRHEVKQLYVKPKNVSAGNIHVDQFERNKKGNVNVTEILKDIRSNITCIRNQPLQGSPLVNECFFRIVSMLKLLSDEEIKKIAWDYFQHLQNNNEENFEIKAIMLDAFEVLNTNNSQQLIVKLVLLAPKPEYKLFQRFFIHVAGMEMPPHQVLSLQIILI</sequence>
<dbReference type="AlphaFoldDB" id="A0A8B6H006"/>
<evidence type="ECO:0000313" key="2">
    <source>
        <dbReference type="Proteomes" id="UP000596742"/>
    </source>
</evidence>
<evidence type="ECO:0000313" key="1">
    <source>
        <dbReference type="EMBL" id="VDI71636.1"/>
    </source>
</evidence>
<dbReference type="Gene3D" id="1.25.10.20">
    <property type="entry name" value="Vitellinogen, superhelical"/>
    <property type="match status" value="1"/>
</dbReference>
<comment type="caution">
    <text evidence="1">The sequence shown here is derived from an EMBL/GenBank/DDBJ whole genome shotgun (WGS) entry which is preliminary data.</text>
</comment>
<organism evidence="1 2">
    <name type="scientific">Mytilus galloprovincialis</name>
    <name type="common">Mediterranean mussel</name>
    <dbReference type="NCBI Taxonomy" id="29158"/>
    <lineage>
        <taxon>Eukaryota</taxon>
        <taxon>Metazoa</taxon>
        <taxon>Spiralia</taxon>
        <taxon>Lophotrochozoa</taxon>
        <taxon>Mollusca</taxon>
        <taxon>Bivalvia</taxon>
        <taxon>Autobranchia</taxon>
        <taxon>Pteriomorphia</taxon>
        <taxon>Mytilida</taxon>
        <taxon>Mytiloidea</taxon>
        <taxon>Mytilidae</taxon>
        <taxon>Mytilinae</taxon>
        <taxon>Mytilus</taxon>
    </lineage>
</organism>
<gene>
    <name evidence="1" type="ORF">MGAL_10B036716</name>
</gene>
<dbReference type="Proteomes" id="UP000596742">
    <property type="component" value="Unassembled WGS sequence"/>
</dbReference>
<protein>
    <submittedName>
        <fullName evidence="1">Uncharacterized protein</fullName>
    </submittedName>
</protein>
<dbReference type="InterPro" id="IPR011030">
    <property type="entry name" value="Lipovitellin_superhlx_dom"/>
</dbReference>
<proteinExistence type="predicted"/>
<name>A0A8B6H006_MYTGA</name>
<reference evidence="1" key="1">
    <citation type="submission" date="2018-11" db="EMBL/GenBank/DDBJ databases">
        <authorList>
            <person name="Alioto T."/>
            <person name="Alioto T."/>
        </authorList>
    </citation>
    <scope>NUCLEOTIDE SEQUENCE</scope>
</reference>